<dbReference type="NCBIfam" id="TIGR00221">
    <property type="entry name" value="nagA"/>
    <property type="match status" value="1"/>
</dbReference>
<dbReference type="SUPFAM" id="SSF51338">
    <property type="entry name" value="Composite domain of metallo-dependent hydrolases"/>
    <property type="match status" value="1"/>
</dbReference>
<keyword evidence="3 6" id="KW-0378">Hydrolase</keyword>
<organism evidence="6">
    <name type="scientific">Ignisphaera aggregans</name>
    <dbReference type="NCBI Taxonomy" id="334771"/>
    <lineage>
        <taxon>Archaea</taxon>
        <taxon>Thermoproteota</taxon>
        <taxon>Thermoprotei</taxon>
        <taxon>Desulfurococcales</taxon>
        <taxon>Desulfurococcaceae</taxon>
        <taxon>Ignisphaera</taxon>
    </lineage>
</organism>
<dbReference type="GO" id="GO:0046872">
    <property type="term" value="F:metal ion binding"/>
    <property type="evidence" value="ECO:0007669"/>
    <property type="project" value="UniProtKB-KW"/>
</dbReference>
<reference evidence="6" key="1">
    <citation type="journal article" date="2020" name="mSystems">
        <title>Genome- and Community-Level Interaction Insights into Carbon Utilization and Element Cycling Functions of Hydrothermarchaeota in Hydrothermal Sediment.</title>
        <authorList>
            <person name="Zhou Z."/>
            <person name="Liu Y."/>
            <person name="Xu W."/>
            <person name="Pan J."/>
            <person name="Luo Z.H."/>
            <person name="Li M."/>
        </authorList>
    </citation>
    <scope>NUCLEOTIDE SEQUENCE [LARGE SCALE GENOMIC DNA]</scope>
    <source>
        <strain evidence="6">SpSt-1121</strain>
    </source>
</reference>
<keyword evidence="2" id="KW-0479">Metal-binding</keyword>
<dbReference type="InterPro" id="IPR003764">
    <property type="entry name" value="GlcNAc_6-P_deAcase"/>
</dbReference>
<feature type="domain" description="Amidohydrolase-related" evidence="5">
    <location>
        <begin position="55"/>
        <end position="388"/>
    </location>
</feature>
<proteinExistence type="inferred from homology"/>
<evidence type="ECO:0000259" key="5">
    <source>
        <dbReference type="Pfam" id="PF01979"/>
    </source>
</evidence>
<dbReference type="FunFam" id="3.20.20.140:FF:000004">
    <property type="entry name" value="N-acetylglucosamine-6-phosphate deacetylase"/>
    <property type="match status" value="1"/>
</dbReference>
<keyword evidence="4" id="KW-0119">Carbohydrate metabolism</keyword>
<dbReference type="PIRSF" id="PIRSF038994">
    <property type="entry name" value="NagA"/>
    <property type="match status" value="1"/>
</dbReference>
<sequence length="395" mass="43280">MDKLDRYLLKHVSIYTPYNVISDGCIAIEDGYIAKIDVESCSSENVYTIDLSGYIVGPGFIDTHIHGILGFDVMDAKPSSFLSMSKVLLRYGVTSFIPTTVTASHETIIEICKSFVEAYEQWTPLTGARILGIHLEGPYINSIRAGAQNKQFIRKPNIDEFNEYYNVCKGLVREITVAPEIDGAIDFIATLSKMGITIQIGHTNATYREAVKGILAGASKATHLYNAMREIHHREPGVAIALLSNPAIYLELIADLIHVSREMLMFTINYAGIDRVVLITDAISATGMPDGLYELGGLKIKVEKGIPKLIDSDGLAGSTLTMDKAFRNIISLGYSIKEAFIMASTNPAKSINAIEKEKIGLIKPGWKADIVVLDDNLDVAMTIVDGNILFNKTVL</sequence>
<dbReference type="AlphaFoldDB" id="A0A7C5TJ95"/>
<dbReference type="GO" id="GO:0008448">
    <property type="term" value="F:N-acetylglucosamine-6-phosphate deacetylase activity"/>
    <property type="evidence" value="ECO:0007669"/>
    <property type="project" value="UniProtKB-EC"/>
</dbReference>
<dbReference type="Pfam" id="PF01979">
    <property type="entry name" value="Amidohydro_1"/>
    <property type="match status" value="1"/>
</dbReference>
<evidence type="ECO:0000256" key="2">
    <source>
        <dbReference type="ARBA" id="ARBA00022723"/>
    </source>
</evidence>
<evidence type="ECO:0000256" key="4">
    <source>
        <dbReference type="ARBA" id="ARBA00023277"/>
    </source>
</evidence>
<gene>
    <name evidence="6" type="primary">nagA</name>
    <name evidence="6" type="ORF">ENM84_07415</name>
</gene>
<comment type="caution">
    <text evidence="6">The sequence shown here is derived from an EMBL/GenBank/DDBJ whole genome shotgun (WGS) entry which is preliminary data.</text>
</comment>
<name>A0A7C5TJ95_9CREN</name>
<dbReference type="InterPro" id="IPR032466">
    <property type="entry name" value="Metal_Hydrolase"/>
</dbReference>
<comment type="similarity">
    <text evidence="1">Belongs to the metallo-dependent hydrolases superfamily. NagA family.</text>
</comment>
<dbReference type="PANTHER" id="PTHR11113">
    <property type="entry name" value="N-ACETYLGLUCOSAMINE-6-PHOSPHATE DEACETYLASE"/>
    <property type="match status" value="1"/>
</dbReference>
<dbReference type="SUPFAM" id="SSF51556">
    <property type="entry name" value="Metallo-dependent hydrolases"/>
    <property type="match status" value="1"/>
</dbReference>
<evidence type="ECO:0000256" key="1">
    <source>
        <dbReference type="ARBA" id="ARBA00010716"/>
    </source>
</evidence>
<dbReference type="Gene3D" id="2.30.40.10">
    <property type="entry name" value="Urease, subunit C, domain 1"/>
    <property type="match status" value="1"/>
</dbReference>
<dbReference type="EC" id="3.5.1.25" evidence="6"/>
<dbReference type="GO" id="GO:0006046">
    <property type="term" value="P:N-acetylglucosamine catabolic process"/>
    <property type="evidence" value="ECO:0007669"/>
    <property type="project" value="TreeGrafter"/>
</dbReference>
<protein>
    <submittedName>
        <fullName evidence="6">N-acetylglucosamine-6-phosphate deacetylase</fullName>
        <ecNumber evidence="6">3.5.1.25</ecNumber>
    </submittedName>
</protein>
<dbReference type="Gene3D" id="3.20.20.140">
    <property type="entry name" value="Metal-dependent hydrolases"/>
    <property type="match status" value="1"/>
</dbReference>
<dbReference type="CDD" id="cd00854">
    <property type="entry name" value="NagA"/>
    <property type="match status" value="1"/>
</dbReference>
<dbReference type="InterPro" id="IPR006680">
    <property type="entry name" value="Amidohydro-rel"/>
</dbReference>
<dbReference type="EMBL" id="DRZI01000320">
    <property type="protein sequence ID" value="HHP82476.1"/>
    <property type="molecule type" value="Genomic_DNA"/>
</dbReference>
<evidence type="ECO:0000313" key="6">
    <source>
        <dbReference type="EMBL" id="HHP82476.1"/>
    </source>
</evidence>
<accession>A0A7C5TJ95</accession>
<dbReference type="PANTHER" id="PTHR11113:SF14">
    <property type="entry name" value="N-ACETYLGLUCOSAMINE-6-PHOSPHATE DEACETYLASE"/>
    <property type="match status" value="1"/>
</dbReference>
<dbReference type="InterPro" id="IPR011059">
    <property type="entry name" value="Metal-dep_hydrolase_composite"/>
</dbReference>
<evidence type="ECO:0000256" key="3">
    <source>
        <dbReference type="ARBA" id="ARBA00022801"/>
    </source>
</evidence>